<sequence>MKYFIIFFILAPLYINVQHNNLLLEATFENSSDLKKWISETCSSSSIILTDSISRFGKQSARFELNKTDCVVANGKRSELVTSKVSGYERWYGMSIFFPNNYSFDSEPEIVTQWHEIPDFDLGETWRSPPISLQIQNDSIYVVILWATQNVNSNKTISGYKKINLGLLKKNSWNDWVFHIRFSYQTDGLLEIWNNDEQVLRYQGPNSYNDVNFPYFKIGIYKWTWLEPSLKSTINKRVLYYDEVKIGNENIKYKDITPNKN</sequence>
<accession>A0A7G7G592</accession>
<dbReference type="Pfam" id="PF14099">
    <property type="entry name" value="Polysacc_lyase"/>
    <property type="match status" value="1"/>
</dbReference>
<reference evidence="1 2" key="1">
    <citation type="journal article" date="2018" name="Int. J. Syst. Evol. Microbiol.">
        <title>Adhaeribacter swui sp. nov., isolated from wet mud.</title>
        <authorList>
            <person name="Kim D.U."/>
            <person name="Kim K.W."/>
            <person name="Kang M.S."/>
            <person name="Kim J.Y."/>
            <person name="Jang J.H."/>
            <person name="Kim M.K."/>
        </authorList>
    </citation>
    <scope>NUCLEOTIDE SEQUENCE [LARGE SCALE GENOMIC DNA]</scope>
    <source>
        <strain evidence="1 2">KCTC 52873</strain>
    </source>
</reference>
<protein>
    <submittedName>
        <fullName evidence="1">Heparin lyase I family protein</fullName>
    </submittedName>
</protein>
<organism evidence="1 2">
    <name type="scientific">Adhaeribacter swui</name>
    <dbReference type="NCBI Taxonomy" id="2086471"/>
    <lineage>
        <taxon>Bacteria</taxon>
        <taxon>Pseudomonadati</taxon>
        <taxon>Bacteroidota</taxon>
        <taxon>Cytophagia</taxon>
        <taxon>Cytophagales</taxon>
        <taxon>Hymenobacteraceae</taxon>
        <taxon>Adhaeribacter</taxon>
    </lineage>
</organism>
<dbReference type="GO" id="GO:0016829">
    <property type="term" value="F:lyase activity"/>
    <property type="evidence" value="ECO:0007669"/>
    <property type="project" value="UniProtKB-KW"/>
</dbReference>
<gene>
    <name evidence="1" type="ORF">HUW51_06120</name>
</gene>
<dbReference type="KEGG" id="aswu:HUW51_06120"/>
<dbReference type="RefSeq" id="WP_185273106.1">
    <property type="nucleotide sequence ID" value="NZ_CP055156.1"/>
</dbReference>
<evidence type="ECO:0000313" key="2">
    <source>
        <dbReference type="Proteomes" id="UP000515237"/>
    </source>
</evidence>
<evidence type="ECO:0000313" key="1">
    <source>
        <dbReference type="EMBL" id="QNF32326.1"/>
    </source>
</evidence>
<proteinExistence type="predicted"/>
<dbReference type="InterPro" id="IPR025975">
    <property type="entry name" value="Polysacc_lyase"/>
</dbReference>
<dbReference type="EMBL" id="CP055156">
    <property type="protein sequence ID" value="QNF32326.1"/>
    <property type="molecule type" value="Genomic_DNA"/>
</dbReference>
<name>A0A7G7G592_9BACT</name>
<dbReference type="Proteomes" id="UP000515237">
    <property type="component" value="Chromosome"/>
</dbReference>
<dbReference type="AlphaFoldDB" id="A0A7G7G592"/>
<keyword evidence="1" id="KW-0456">Lyase</keyword>
<keyword evidence="2" id="KW-1185">Reference proteome</keyword>
<dbReference type="Gene3D" id="2.60.120.200">
    <property type="match status" value="1"/>
</dbReference>